<evidence type="ECO:0000313" key="2">
    <source>
        <dbReference type="EMBL" id="CAG5116616.1"/>
    </source>
</evidence>
<gene>
    <name evidence="2" type="ORF">CUNI_LOCUS2174</name>
</gene>
<feature type="transmembrane region" description="Helical" evidence="1">
    <location>
        <begin position="195"/>
        <end position="212"/>
    </location>
</feature>
<organism evidence="2 3">
    <name type="scientific">Candidula unifasciata</name>
    <dbReference type="NCBI Taxonomy" id="100452"/>
    <lineage>
        <taxon>Eukaryota</taxon>
        <taxon>Metazoa</taxon>
        <taxon>Spiralia</taxon>
        <taxon>Lophotrochozoa</taxon>
        <taxon>Mollusca</taxon>
        <taxon>Gastropoda</taxon>
        <taxon>Heterobranchia</taxon>
        <taxon>Euthyneura</taxon>
        <taxon>Panpulmonata</taxon>
        <taxon>Eupulmonata</taxon>
        <taxon>Stylommatophora</taxon>
        <taxon>Helicina</taxon>
        <taxon>Helicoidea</taxon>
        <taxon>Geomitridae</taxon>
        <taxon>Candidula</taxon>
    </lineage>
</organism>
<evidence type="ECO:0000313" key="3">
    <source>
        <dbReference type="Proteomes" id="UP000678393"/>
    </source>
</evidence>
<feature type="transmembrane region" description="Helical" evidence="1">
    <location>
        <begin position="67"/>
        <end position="86"/>
    </location>
</feature>
<proteinExistence type="predicted"/>
<keyword evidence="3" id="KW-1185">Reference proteome</keyword>
<reference evidence="2" key="1">
    <citation type="submission" date="2021-04" db="EMBL/GenBank/DDBJ databases">
        <authorList>
            <consortium name="Molecular Ecology Group"/>
        </authorList>
    </citation>
    <scope>NUCLEOTIDE SEQUENCE</scope>
</reference>
<evidence type="ECO:0000256" key="1">
    <source>
        <dbReference type="SAM" id="Phobius"/>
    </source>
</evidence>
<name>A0A8S3YQJ0_9EUPU</name>
<keyword evidence="1" id="KW-0472">Membrane</keyword>
<dbReference type="EMBL" id="CAJHNH020000277">
    <property type="protein sequence ID" value="CAG5116616.1"/>
    <property type="molecule type" value="Genomic_DNA"/>
</dbReference>
<feature type="transmembrane region" description="Helical" evidence="1">
    <location>
        <begin position="142"/>
        <end position="165"/>
    </location>
</feature>
<keyword evidence="1" id="KW-1133">Transmembrane helix</keyword>
<feature type="transmembrane region" description="Helical" evidence="1">
    <location>
        <begin position="106"/>
        <end position="130"/>
    </location>
</feature>
<dbReference type="Gene3D" id="1.20.1070.10">
    <property type="entry name" value="Rhodopsin 7-helix transmembrane proteins"/>
    <property type="match status" value="1"/>
</dbReference>
<keyword evidence="1" id="KW-0812">Transmembrane</keyword>
<feature type="transmembrane region" description="Helical" evidence="1">
    <location>
        <begin position="35"/>
        <end position="55"/>
    </location>
</feature>
<comment type="caution">
    <text evidence="2">The sequence shown here is derived from an EMBL/GenBank/DDBJ whole genome shotgun (WGS) entry which is preliminary data.</text>
</comment>
<dbReference type="OrthoDB" id="6089338at2759"/>
<sequence length="328" mass="36970">MAANISGSNITNATTYTDFENQWQILLSVFRGNQVFTSVVGSVVNLWFLAAILSSPEVRSRLRNKIICNRFILHLLNCTIILPNSIHLTGQRIISCLHYAIVDNLVLMHQLIANWLLVMLLAVFIAQIEGFNPRTRLSPKSAILGTAVLLVFPWIASLVIVPVIIHEYTKHLKTSWACFFTAGLDSLQVFRSIDTALPIFLAVLLVIIAAVLRRRRFALGNTSGSIQAELFEPGPEIDNTLPYVVAVVVSTACDLLRLILDLNHPTFADEFWPFMRTWVAATILNESRALLMPITFLLLPDIRQRIKTWRPWPSARTDLTVTFHKETN</sequence>
<dbReference type="AlphaFoldDB" id="A0A8S3YQJ0"/>
<accession>A0A8S3YQJ0</accession>
<dbReference type="Proteomes" id="UP000678393">
    <property type="component" value="Unassembled WGS sequence"/>
</dbReference>
<protein>
    <submittedName>
        <fullName evidence="2">Uncharacterized protein</fullName>
    </submittedName>
</protein>